<sequence>MGEGLTASQLQQLYKCVANGRTGTSIGYAASTLFLFDYVLTVYNEARYIWKPRRITLGTAAFVISRYTAMVASIILLLPNATSSSTTVDSLSTALRLVSIISSEFIVAVRTWAIWEKRRSILYTLAFFSLAAVIPAAIIVAKSIMTNRIEALVSQDTIDICRITISDIRAAYVVPYILTIIYEIVTLSLSLIKVVRWRKSIPKTIRIPLIDTLWQDGVLYFSWMLALGFFNIGIVLQSNVPQLRSGSSQLQAVFHSILSTRIVLHLADSHTPREISTSGLSVTTFNARHPQFTSYFTTGTERMPMSHQTESDEATVL</sequence>
<evidence type="ECO:0000256" key="1">
    <source>
        <dbReference type="SAM" id="Phobius"/>
    </source>
</evidence>
<dbReference type="EMBL" id="ML179864">
    <property type="protein sequence ID" value="THU80853.1"/>
    <property type="molecule type" value="Genomic_DNA"/>
</dbReference>
<feature type="transmembrane region" description="Helical" evidence="1">
    <location>
        <begin position="55"/>
        <end position="78"/>
    </location>
</feature>
<evidence type="ECO:0000259" key="2">
    <source>
        <dbReference type="Pfam" id="PF20151"/>
    </source>
</evidence>
<feature type="transmembrane region" description="Helical" evidence="1">
    <location>
        <begin position="25"/>
        <end position="43"/>
    </location>
</feature>
<keyword evidence="1" id="KW-0812">Transmembrane</keyword>
<feature type="transmembrane region" description="Helical" evidence="1">
    <location>
        <begin position="176"/>
        <end position="196"/>
    </location>
</feature>
<evidence type="ECO:0000313" key="3">
    <source>
        <dbReference type="EMBL" id="THU80853.1"/>
    </source>
</evidence>
<proteinExistence type="predicted"/>
<organism evidence="3 4">
    <name type="scientific">Dendrothele bispora (strain CBS 962.96)</name>
    <dbReference type="NCBI Taxonomy" id="1314807"/>
    <lineage>
        <taxon>Eukaryota</taxon>
        <taxon>Fungi</taxon>
        <taxon>Dikarya</taxon>
        <taxon>Basidiomycota</taxon>
        <taxon>Agaricomycotina</taxon>
        <taxon>Agaricomycetes</taxon>
        <taxon>Agaricomycetidae</taxon>
        <taxon>Agaricales</taxon>
        <taxon>Agaricales incertae sedis</taxon>
        <taxon>Dendrothele</taxon>
    </lineage>
</organism>
<reference evidence="3 4" key="1">
    <citation type="journal article" date="2019" name="Nat. Ecol. Evol.">
        <title>Megaphylogeny resolves global patterns of mushroom evolution.</title>
        <authorList>
            <person name="Varga T."/>
            <person name="Krizsan K."/>
            <person name="Foldi C."/>
            <person name="Dima B."/>
            <person name="Sanchez-Garcia M."/>
            <person name="Sanchez-Ramirez S."/>
            <person name="Szollosi G.J."/>
            <person name="Szarkandi J.G."/>
            <person name="Papp V."/>
            <person name="Albert L."/>
            <person name="Andreopoulos W."/>
            <person name="Angelini C."/>
            <person name="Antonin V."/>
            <person name="Barry K.W."/>
            <person name="Bougher N.L."/>
            <person name="Buchanan P."/>
            <person name="Buyck B."/>
            <person name="Bense V."/>
            <person name="Catcheside P."/>
            <person name="Chovatia M."/>
            <person name="Cooper J."/>
            <person name="Damon W."/>
            <person name="Desjardin D."/>
            <person name="Finy P."/>
            <person name="Geml J."/>
            <person name="Haridas S."/>
            <person name="Hughes K."/>
            <person name="Justo A."/>
            <person name="Karasinski D."/>
            <person name="Kautmanova I."/>
            <person name="Kiss B."/>
            <person name="Kocsube S."/>
            <person name="Kotiranta H."/>
            <person name="LaButti K.M."/>
            <person name="Lechner B.E."/>
            <person name="Liimatainen K."/>
            <person name="Lipzen A."/>
            <person name="Lukacs Z."/>
            <person name="Mihaltcheva S."/>
            <person name="Morgado L.N."/>
            <person name="Niskanen T."/>
            <person name="Noordeloos M.E."/>
            <person name="Ohm R.A."/>
            <person name="Ortiz-Santana B."/>
            <person name="Ovrebo C."/>
            <person name="Racz N."/>
            <person name="Riley R."/>
            <person name="Savchenko A."/>
            <person name="Shiryaev A."/>
            <person name="Soop K."/>
            <person name="Spirin V."/>
            <person name="Szebenyi C."/>
            <person name="Tomsovsky M."/>
            <person name="Tulloss R.E."/>
            <person name="Uehling J."/>
            <person name="Grigoriev I.V."/>
            <person name="Vagvolgyi C."/>
            <person name="Papp T."/>
            <person name="Martin F.M."/>
            <person name="Miettinen O."/>
            <person name="Hibbett D.S."/>
            <person name="Nagy L.G."/>
        </authorList>
    </citation>
    <scope>NUCLEOTIDE SEQUENCE [LARGE SCALE GENOMIC DNA]</scope>
    <source>
        <strain evidence="3 4">CBS 962.96</strain>
    </source>
</reference>
<keyword evidence="1" id="KW-1133">Transmembrane helix</keyword>
<protein>
    <recommendedName>
        <fullName evidence="2">DUF6533 domain-containing protein</fullName>
    </recommendedName>
</protein>
<feature type="domain" description="DUF6533" evidence="2">
    <location>
        <begin position="29"/>
        <end position="70"/>
    </location>
</feature>
<feature type="transmembrane region" description="Helical" evidence="1">
    <location>
        <begin position="121"/>
        <end position="141"/>
    </location>
</feature>
<keyword evidence="1" id="KW-0472">Membrane</keyword>
<name>A0A4S8KY76_DENBC</name>
<dbReference type="AlphaFoldDB" id="A0A4S8KY76"/>
<accession>A0A4S8KY76</accession>
<keyword evidence="4" id="KW-1185">Reference proteome</keyword>
<dbReference type="InterPro" id="IPR045340">
    <property type="entry name" value="DUF6533"/>
</dbReference>
<feature type="transmembrane region" description="Helical" evidence="1">
    <location>
        <begin position="90"/>
        <end position="109"/>
    </location>
</feature>
<dbReference type="Proteomes" id="UP000297245">
    <property type="component" value="Unassembled WGS sequence"/>
</dbReference>
<dbReference type="OrthoDB" id="2940333at2759"/>
<feature type="transmembrane region" description="Helical" evidence="1">
    <location>
        <begin position="217"/>
        <end position="236"/>
    </location>
</feature>
<gene>
    <name evidence="3" type="ORF">K435DRAFT_491543</name>
</gene>
<evidence type="ECO:0000313" key="4">
    <source>
        <dbReference type="Proteomes" id="UP000297245"/>
    </source>
</evidence>
<dbReference type="Pfam" id="PF20151">
    <property type="entry name" value="DUF6533"/>
    <property type="match status" value="1"/>
</dbReference>